<evidence type="ECO:0000313" key="2">
    <source>
        <dbReference type="Proteomes" id="UP000078240"/>
    </source>
</evidence>
<reference evidence="1 2" key="1">
    <citation type="submission" date="2016-01" db="EMBL/GenBank/DDBJ databases">
        <title>Biosynthesis of antibiotic leucinostatins and their inhibition on Phytophthora in bio-control Purpureocillium lilacinum.</title>
        <authorList>
            <person name="Wang G."/>
            <person name="Liu Z."/>
            <person name="Lin R."/>
            <person name="Li E."/>
            <person name="Mao Z."/>
            <person name="Ling J."/>
            <person name="Yin W."/>
            <person name="Xie B."/>
        </authorList>
    </citation>
    <scope>NUCLEOTIDE SEQUENCE [LARGE SCALE GENOMIC DNA]</scope>
    <source>
        <strain evidence="1">PLBJ-1</strain>
    </source>
</reference>
<protein>
    <submittedName>
        <fullName evidence="1">Uncharacterized protein</fullName>
    </submittedName>
</protein>
<dbReference type="Proteomes" id="UP000078240">
    <property type="component" value="Unassembled WGS sequence"/>
</dbReference>
<dbReference type="EMBL" id="LSBH01000017">
    <property type="protein sequence ID" value="OAQ63902.1"/>
    <property type="molecule type" value="Genomic_DNA"/>
</dbReference>
<proteinExistence type="predicted"/>
<comment type="caution">
    <text evidence="1">The sequence shown here is derived from an EMBL/GenBank/DDBJ whole genome shotgun (WGS) entry which is preliminary data.</text>
</comment>
<sequence>MSCRPTPGIFIFDQLRLSSVTLITHQPITAPYSSTTCRTIYKCLAISIAKQSILPIVSTMRASILLMALPGPAAAGLTALTKRLDPPYGCIHPQEWERCWLNNQAACRQRYEHDNEARTQCLNMYEYSCKYRFCLH</sequence>
<name>A0A179FEH0_PURLI</name>
<dbReference type="AlphaFoldDB" id="A0A179FEH0"/>
<accession>A0A179FEH0</accession>
<evidence type="ECO:0000313" key="1">
    <source>
        <dbReference type="EMBL" id="OAQ63902.1"/>
    </source>
</evidence>
<gene>
    <name evidence="1" type="ORF">VFPBJ_11267</name>
</gene>
<organism evidence="1 2">
    <name type="scientific">Purpureocillium lilacinum</name>
    <name type="common">Paecilomyces lilacinus</name>
    <dbReference type="NCBI Taxonomy" id="33203"/>
    <lineage>
        <taxon>Eukaryota</taxon>
        <taxon>Fungi</taxon>
        <taxon>Dikarya</taxon>
        <taxon>Ascomycota</taxon>
        <taxon>Pezizomycotina</taxon>
        <taxon>Sordariomycetes</taxon>
        <taxon>Hypocreomycetidae</taxon>
        <taxon>Hypocreales</taxon>
        <taxon>Ophiocordycipitaceae</taxon>
        <taxon>Purpureocillium</taxon>
    </lineage>
</organism>